<comment type="similarity">
    <text evidence="1">Belongs to the histone H2B family.</text>
</comment>
<dbReference type="InterPro" id="IPR009072">
    <property type="entry name" value="Histone-fold"/>
</dbReference>
<sequence length="170" mass="19144">MHSPVHKCCALSQASWSMQSKRHSQKNHKSQGARSTVRIAERSYCIHQRNVLMQIHRETTILTKTMGITNPFNNDITECITGKTCHLTHHEECLTISSQERAGQVCRARGHQSYLANTAAPRLKTVLFPKGLGVLVDEKLDRSHQCALAAQKAKHIWAEQKEVWPAGQGR</sequence>
<evidence type="ECO:0000256" key="1">
    <source>
        <dbReference type="ARBA" id="ARBA00006846"/>
    </source>
</evidence>
<evidence type="ECO:0000313" key="3">
    <source>
        <dbReference type="Proteomes" id="UP000694552"/>
    </source>
</evidence>
<dbReference type="GO" id="GO:0000786">
    <property type="term" value="C:nucleosome"/>
    <property type="evidence" value="ECO:0007669"/>
    <property type="project" value="InterPro"/>
</dbReference>
<dbReference type="GO" id="GO:0030527">
    <property type="term" value="F:structural constituent of chromatin"/>
    <property type="evidence" value="ECO:0007669"/>
    <property type="project" value="InterPro"/>
</dbReference>
<dbReference type="InterPro" id="IPR000558">
    <property type="entry name" value="Histone_H2B"/>
</dbReference>
<dbReference type="Proteomes" id="UP000694552">
    <property type="component" value="Unplaced"/>
</dbReference>
<organism evidence="2 3">
    <name type="scientific">Otus sunia</name>
    <name type="common">Oriental scops-owl</name>
    <dbReference type="NCBI Taxonomy" id="257818"/>
    <lineage>
        <taxon>Eukaryota</taxon>
        <taxon>Metazoa</taxon>
        <taxon>Chordata</taxon>
        <taxon>Craniata</taxon>
        <taxon>Vertebrata</taxon>
        <taxon>Euteleostomi</taxon>
        <taxon>Archelosauria</taxon>
        <taxon>Archosauria</taxon>
        <taxon>Dinosauria</taxon>
        <taxon>Saurischia</taxon>
        <taxon>Theropoda</taxon>
        <taxon>Coelurosauria</taxon>
        <taxon>Aves</taxon>
        <taxon>Neognathae</taxon>
        <taxon>Neoaves</taxon>
        <taxon>Telluraves</taxon>
        <taxon>Strigiformes</taxon>
        <taxon>Strigidae</taxon>
        <taxon>Otus</taxon>
    </lineage>
</organism>
<dbReference type="Gene3D" id="1.10.20.10">
    <property type="entry name" value="Histone, subunit A"/>
    <property type="match status" value="1"/>
</dbReference>
<dbReference type="SUPFAM" id="SSF47113">
    <property type="entry name" value="Histone-fold"/>
    <property type="match status" value="1"/>
</dbReference>
<dbReference type="GO" id="GO:0046982">
    <property type="term" value="F:protein heterodimerization activity"/>
    <property type="evidence" value="ECO:0007669"/>
    <property type="project" value="InterPro"/>
</dbReference>
<reference evidence="2" key="2">
    <citation type="submission" date="2025-09" db="UniProtKB">
        <authorList>
            <consortium name="Ensembl"/>
        </authorList>
    </citation>
    <scope>IDENTIFICATION</scope>
</reference>
<proteinExistence type="inferred from homology"/>
<dbReference type="PANTHER" id="PTHR23428">
    <property type="entry name" value="HISTONE H2B"/>
    <property type="match status" value="1"/>
</dbReference>
<dbReference type="Ensembl" id="ENSOSUT00000019230.1">
    <property type="protein sequence ID" value="ENSOSUP00000018614.1"/>
    <property type="gene ID" value="ENSOSUG00000013156.1"/>
</dbReference>
<dbReference type="PRINTS" id="PR00621">
    <property type="entry name" value="HISTONEH2B"/>
</dbReference>
<accession>A0A8C8BFI8</accession>
<protein>
    <submittedName>
        <fullName evidence="2">Uncharacterized protein</fullName>
    </submittedName>
</protein>
<dbReference type="GO" id="GO:0003677">
    <property type="term" value="F:DNA binding"/>
    <property type="evidence" value="ECO:0007669"/>
    <property type="project" value="InterPro"/>
</dbReference>
<keyword evidence="3" id="KW-1185">Reference proteome</keyword>
<dbReference type="AlphaFoldDB" id="A0A8C8BFI8"/>
<evidence type="ECO:0000313" key="2">
    <source>
        <dbReference type="Ensembl" id="ENSOSUP00000018614.1"/>
    </source>
</evidence>
<name>A0A8C8BFI8_9STRI</name>
<reference evidence="2" key="1">
    <citation type="submission" date="2025-08" db="UniProtKB">
        <authorList>
            <consortium name="Ensembl"/>
        </authorList>
    </citation>
    <scope>IDENTIFICATION</scope>
</reference>